<evidence type="ECO:0000313" key="2">
    <source>
        <dbReference type="Proteomes" id="UP000229166"/>
    </source>
</evidence>
<comment type="caution">
    <text evidence="1">The sequence shown here is derived from an EMBL/GenBank/DDBJ whole genome shotgun (WGS) entry which is preliminary data.</text>
</comment>
<accession>A0A2M7UUM5</accession>
<dbReference type="EMBL" id="PFOZ01000020">
    <property type="protein sequence ID" value="PIZ87538.1"/>
    <property type="molecule type" value="Genomic_DNA"/>
</dbReference>
<reference evidence="2" key="1">
    <citation type="submission" date="2017-09" db="EMBL/GenBank/DDBJ databases">
        <title>Depth-based differentiation of microbial function through sediment-hosted aquifers and enrichment of novel symbionts in the deep terrestrial subsurface.</title>
        <authorList>
            <person name="Probst A.J."/>
            <person name="Ladd B."/>
            <person name="Jarett J.K."/>
            <person name="Geller-Mcgrath D.E."/>
            <person name="Sieber C.M.K."/>
            <person name="Emerson J.B."/>
            <person name="Anantharaman K."/>
            <person name="Thomas B.C."/>
            <person name="Malmstrom R."/>
            <person name="Stieglmeier M."/>
            <person name="Klingl A."/>
            <person name="Woyke T."/>
            <person name="Ryan C.M."/>
            <person name="Banfield J.F."/>
        </authorList>
    </citation>
    <scope>NUCLEOTIDE SEQUENCE [LARGE SCALE GENOMIC DNA]</scope>
</reference>
<proteinExistence type="predicted"/>
<protein>
    <recommendedName>
        <fullName evidence="3">DUF11 domain-containing protein</fullName>
    </recommendedName>
</protein>
<dbReference type="AlphaFoldDB" id="A0A2M7UUM5"/>
<sequence>EGGRIEISGRLTGEVSEEKVFQAKIGSWQSGEFILLKETNKGIAIVKPSLYVSQQINGNPQYVASPGDLLHYQIFFKNLGDESLSNLSLICKLESKAFDFETLRSPQGSFTAGDNSLIFDWKKVPELQFLDGDQEGEVEFWIELKDEWPIESSSDKNPVIKNNVYVSQAKEEFVNKVNSKLVILQKGYFEEEVFGNSGPIPPRAGESTTYTIMWQIKNFYNDVNNVKIKANLPRNAELTGNIFPDTESSKFAFDSQSREIVWQVGDLKMSQGVSGTPAPNISFQIKFTPTGDQRGQTPEIIGTAEISGEDQWTKETLKSQGPAVTTLLPDDATITGEKGIVQ</sequence>
<feature type="non-terminal residue" evidence="1">
    <location>
        <position position="1"/>
    </location>
</feature>
<gene>
    <name evidence="1" type="ORF">COX92_01070</name>
</gene>
<evidence type="ECO:0008006" key="3">
    <source>
        <dbReference type="Google" id="ProtNLM"/>
    </source>
</evidence>
<evidence type="ECO:0000313" key="1">
    <source>
        <dbReference type="EMBL" id="PIZ87538.1"/>
    </source>
</evidence>
<name>A0A2M7UUM5_9BACT</name>
<organism evidence="1 2">
    <name type="scientific">Candidatus Nealsonbacteria bacterium CG_4_10_14_0_2_um_filter_40_15</name>
    <dbReference type="NCBI Taxonomy" id="1974682"/>
    <lineage>
        <taxon>Bacteria</taxon>
        <taxon>Candidatus Nealsoniibacteriota</taxon>
    </lineage>
</organism>
<dbReference type="Gene3D" id="2.60.40.1170">
    <property type="entry name" value="Mu homology domain, subdomain B"/>
    <property type="match status" value="1"/>
</dbReference>
<dbReference type="Proteomes" id="UP000229166">
    <property type="component" value="Unassembled WGS sequence"/>
</dbReference>